<protein>
    <recommendedName>
        <fullName evidence="2">BppU N-terminal domain-containing protein</fullName>
    </recommendedName>
</protein>
<evidence type="ECO:0000313" key="1">
    <source>
        <dbReference type="EMBL" id="KKL54420.1"/>
    </source>
</evidence>
<dbReference type="AlphaFoldDB" id="A0A0F9FAT5"/>
<accession>A0A0F9FAT5</accession>
<sequence length="121" mass="13037">MGLSSDRSRNAVSSPLGEPIILKVGNRLPALVANLFDPTGKPASLPGTVTFRMREVFTRRSKITAGVVTLQDPATASVRYDWQAADTDTPAEYEGHFDHDQGGGIVESFPSNGAIRIRIEP</sequence>
<proteinExistence type="predicted"/>
<organism evidence="1">
    <name type="scientific">marine sediment metagenome</name>
    <dbReference type="NCBI Taxonomy" id="412755"/>
    <lineage>
        <taxon>unclassified sequences</taxon>
        <taxon>metagenomes</taxon>
        <taxon>ecological metagenomes</taxon>
    </lineage>
</organism>
<dbReference type="EMBL" id="LAZR01031205">
    <property type="protein sequence ID" value="KKL54420.1"/>
    <property type="molecule type" value="Genomic_DNA"/>
</dbReference>
<name>A0A0F9FAT5_9ZZZZ</name>
<reference evidence="1" key="1">
    <citation type="journal article" date="2015" name="Nature">
        <title>Complex archaea that bridge the gap between prokaryotes and eukaryotes.</title>
        <authorList>
            <person name="Spang A."/>
            <person name="Saw J.H."/>
            <person name="Jorgensen S.L."/>
            <person name="Zaremba-Niedzwiedzka K."/>
            <person name="Martijn J."/>
            <person name="Lind A.E."/>
            <person name="van Eijk R."/>
            <person name="Schleper C."/>
            <person name="Guy L."/>
            <person name="Ettema T.J."/>
        </authorList>
    </citation>
    <scope>NUCLEOTIDE SEQUENCE</scope>
</reference>
<evidence type="ECO:0008006" key="2">
    <source>
        <dbReference type="Google" id="ProtNLM"/>
    </source>
</evidence>
<gene>
    <name evidence="1" type="ORF">LCGC14_2265560</name>
</gene>
<comment type="caution">
    <text evidence="1">The sequence shown here is derived from an EMBL/GenBank/DDBJ whole genome shotgun (WGS) entry which is preliminary data.</text>
</comment>